<dbReference type="GO" id="GO:0004722">
    <property type="term" value="F:protein serine/threonine phosphatase activity"/>
    <property type="evidence" value="ECO:0007669"/>
    <property type="project" value="InterPro"/>
</dbReference>
<evidence type="ECO:0000313" key="4">
    <source>
        <dbReference type="Proteomes" id="UP000825935"/>
    </source>
</evidence>
<feature type="compositionally biased region" description="Basic and acidic residues" evidence="1">
    <location>
        <begin position="533"/>
        <end position="547"/>
    </location>
</feature>
<protein>
    <recommendedName>
        <fullName evidence="2">PPM-type phosphatase domain-containing protein</fullName>
    </recommendedName>
</protein>
<dbReference type="AlphaFoldDB" id="A0A8T2SQH6"/>
<reference evidence="3" key="1">
    <citation type="submission" date="2021-08" db="EMBL/GenBank/DDBJ databases">
        <title>WGS assembly of Ceratopteris richardii.</title>
        <authorList>
            <person name="Marchant D.B."/>
            <person name="Chen G."/>
            <person name="Jenkins J."/>
            <person name="Shu S."/>
            <person name="Leebens-Mack J."/>
            <person name="Grimwood J."/>
            <person name="Schmutz J."/>
            <person name="Soltis P."/>
            <person name="Soltis D."/>
            <person name="Chen Z.-H."/>
        </authorList>
    </citation>
    <scope>NUCLEOTIDE SEQUENCE</scope>
    <source>
        <strain evidence="3">Whitten #5841</strain>
        <tissue evidence="3">Leaf</tissue>
    </source>
</reference>
<dbReference type="SMART" id="SM00332">
    <property type="entry name" value="PP2Cc"/>
    <property type="match status" value="1"/>
</dbReference>
<dbReference type="SUPFAM" id="SSF81606">
    <property type="entry name" value="PP2C-like"/>
    <property type="match status" value="1"/>
</dbReference>
<dbReference type="PANTHER" id="PTHR13832">
    <property type="entry name" value="PROTEIN PHOSPHATASE 2C"/>
    <property type="match status" value="1"/>
</dbReference>
<dbReference type="PANTHER" id="PTHR13832:SF301">
    <property type="entry name" value="PROTEIN PHOSPHATASE 2C 29"/>
    <property type="match status" value="1"/>
</dbReference>
<sequence>MGGNMSRVVGCFAPHERHDQVAVFLSEPFDDGLGHSFCYVRPVSAPSPSRLDIELGDAGSLSYGGARASTVSADGSAYSQDHHHAQSSLETSFKAISGASVSANPSTPRTITARERFSSFANVSYDRAAAFEGTASFNSLPLQPVPKGLSQSGPITGSMPGNALDRGFLSGPIERGFLSGPLERAFLSGPLERGCVSAPIEATDRALFSAPLTSSSYCAAYFRKRRRSLVQMVRNLGYPMRRVLSRSLSKTSLSLAKKQRRLMAPMKLLWFLHKEAPRNVCNHYECPLDSGYTSSSSESSSNHNVQFAQGKAGEDRMHVVLSEDHGWLFVGIYDGFSGPDAPDFLLSNLYKEVYKELRGLLWDVKDVTYDKEEKGPHSGGTDTEFTFPASAMHEKGHFIVLHGGREAQNDYSLFLSEIDQTSNFHACPEFPDNRTSNDRECPCNFFKYNTQETHAPVKEVDVLHCTSQHQQEAEKNVIKATEGTGFSCKGNSSACKNQRRIWFGRSLPDLKLRKSAHNKRGQSKQSRPINVVEQDHKFRGKKSEGSQHPENYSQHRNGAIDHSAVLKALSNALASTEKMFLQMADHSMKEMPELLLMGSCVLVMLMKGEDVYVMNVGDSRAILAQVRSDSRSCAVTSKVLSPLQTSDSEKAGTKDTQQGQDLERIMEETPSGLEKLDSSHTCSSTGPPAASLLLRALQLTIDHSTSAKEEVLRIQSEHPDDERSISNDRVKGRLKVTRAFGAGFLKLPRWNDALLEMFRVEYVGTSPYVTCIPAVCHHSLGPNDRFLVLSSDGLYQYLSNEEVVSQVEWFMENFPDGDPAQYLIEELLFRAAKKAGMDFHELLEIPQGDRRKYHDDVSVMVISLEGRIWRSFG</sequence>
<dbReference type="Gene3D" id="3.60.40.10">
    <property type="entry name" value="PPM-type phosphatase domain"/>
    <property type="match status" value="2"/>
</dbReference>
<evidence type="ECO:0000313" key="3">
    <source>
        <dbReference type="EMBL" id="KAH7353103.1"/>
    </source>
</evidence>
<evidence type="ECO:0000259" key="2">
    <source>
        <dbReference type="PROSITE" id="PS51746"/>
    </source>
</evidence>
<dbReference type="EMBL" id="CM035424">
    <property type="protein sequence ID" value="KAH7353103.1"/>
    <property type="molecule type" value="Genomic_DNA"/>
</dbReference>
<accession>A0A8T2SQH6</accession>
<dbReference type="EMBL" id="CM035424">
    <property type="protein sequence ID" value="KAH7353104.1"/>
    <property type="molecule type" value="Genomic_DNA"/>
</dbReference>
<dbReference type="InterPro" id="IPR001932">
    <property type="entry name" value="PPM-type_phosphatase-like_dom"/>
</dbReference>
<dbReference type="InterPro" id="IPR015655">
    <property type="entry name" value="PP2C"/>
</dbReference>
<name>A0A8T2SQH6_CERRI</name>
<keyword evidence="4" id="KW-1185">Reference proteome</keyword>
<gene>
    <name evidence="3" type="ORF">KP509_19G078300</name>
</gene>
<comment type="caution">
    <text evidence="3">The sequence shown here is derived from an EMBL/GenBank/DDBJ whole genome shotgun (WGS) entry which is preliminary data.</text>
</comment>
<evidence type="ECO:0000256" key="1">
    <source>
        <dbReference type="SAM" id="MobiDB-lite"/>
    </source>
</evidence>
<dbReference type="CDD" id="cd00143">
    <property type="entry name" value="PP2Cc"/>
    <property type="match status" value="1"/>
</dbReference>
<feature type="region of interest" description="Disordered" evidence="1">
    <location>
        <begin position="641"/>
        <end position="661"/>
    </location>
</feature>
<proteinExistence type="predicted"/>
<dbReference type="InterPro" id="IPR036457">
    <property type="entry name" value="PPM-type-like_dom_sf"/>
</dbReference>
<dbReference type="PROSITE" id="PS51746">
    <property type="entry name" value="PPM_2"/>
    <property type="match status" value="1"/>
</dbReference>
<feature type="domain" description="PPM-type phosphatase" evidence="2">
    <location>
        <begin position="294"/>
        <end position="864"/>
    </location>
</feature>
<dbReference type="Proteomes" id="UP000825935">
    <property type="component" value="Chromosome 19"/>
</dbReference>
<dbReference type="Pfam" id="PF00481">
    <property type="entry name" value="PP2C"/>
    <property type="match status" value="2"/>
</dbReference>
<organism evidence="3 4">
    <name type="scientific">Ceratopteris richardii</name>
    <name type="common">Triangle waterfern</name>
    <dbReference type="NCBI Taxonomy" id="49495"/>
    <lineage>
        <taxon>Eukaryota</taxon>
        <taxon>Viridiplantae</taxon>
        <taxon>Streptophyta</taxon>
        <taxon>Embryophyta</taxon>
        <taxon>Tracheophyta</taxon>
        <taxon>Polypodiopsida</taxon>
        <taxon>Polypodiidae</taxon>
        <taxon>Polypodiales</taxon>
        <taxon>Pteridineae</taxon>
        <taxon>Pteridaceae</taxon>
        <taxon>Parkerioideae</taxon>
        <taxon>Ceratopteris</taxon>
    </lineage>
</organism>
<dbReference type="EMBL" id="CM035424">
    <property type="protein sequence ID" value="KAH7353102.1"/>
    <property type="molecule type" value="Genomic_DNA"/>
</dbReference>
<feature type="region of interest" description="Disordered" evidence="1">
    <location>
        <begin position="514"/>
        <end position="552"/>
    </location>
</feature>
<dbReference type="OrthoDB" id="420076at2759"/>